<comment type="caution">
    <text evidence="3">The sequence shown here is derived from an EMBL/GenBank/DDBJ whole genome shotgun (WGS) entry which is preliminary data.</text>
</comment>
<dbReference type="InterPro" id="IPR046357">
    <property type="entry name" value="PPIase_dom_sf"/>
</dbReference>
<feature type="domain" description="PpiC" evidence="2">
    <location>
        <begin position="33"/>
        <end position="149"/>
    </location>
</feature>
<dbReference type="Pfam" id="PF13616">
    <property type="entry name" value="Rotamase_3"/>
    <property type="match status" value="1"/>
</dbReference>
<dbReference type="InterPro" id="IPR000297">
    <property type="entry name" value="PPIase_PpiC"/>
</dbReference>
<dbReference type="AlphaFoldDB" id="A0A8J6Y229"/>
<proteinExistence type="predicted"/>
<keyword evidence="1 3" id="KW-0413">Isomerase</keyword>
<dbReference type="Gene3D" id="3.10.50.40">
    <property type="match status" value="1"/>
</dbReference>
<dbReference type="Proteomes" id="UP000648239">
    <property type="component" value="Unassembled WGS sequence"/>
</dbReference>
<dbReference type="PROSITE" id="PS50198">
    <property type="entry name" value="PPIC_PPIASE_2"/>
    <property type="match status" value="1"/>
</dbReference>
<evidence type="ECO:0000259" key="2">
    <source>
        <dbReference type="PROSITE" id="PS50198"/>
    </source>
</evidence>
<evidence type="ECO:0000313" key="3">
    <source>
        <dbReference type="EMBL" id="MBD3867789.1"/>
    </source>
</evidence>
<keyword evidence="1" id="KW-0697">Rotamase</keyword>
<sequence>MRIRIAFAAMTTLFLIIALFPMPGVSAPKIEGPDKMVVQHILIGFKRSISGKKITRTKREAQLLAESLMKRIEEGEDFDALVKEFTDDQYPGYIAMANRGVDPMGGMSRSDMVDGFGDVSFSLEVGEVGMAPWHGRKSPFGWHIIKRLE</sequence>
<organism evidence="3 4">
    <name type="scientific">Candidatus Polarisedimenticola svalbardensis</name>
    <dbReference type="NCBI Taxonomy" id="2886004"/>
    <lineage>
        <taxon>Bacteria</taxon>
        <taxon>Pseudomonadati</taxon>
        <taxon>Acidobacteriota</taxon>
        <taxon>Candidatus Polarisedimenticolia</taxon>
        <taxon>Candidatus Polarisedimenticolales</taxon>
        <taxon>Candidatus Polarisedimenticolaceae</taxon>
        <taxon>Candidatus Polarisedimenticola</taxon>
    </lineage>
</organism>
<reference evidence="3 4" key="1">
    <citation type="submission" date="2020-08" db="EMBL/GenBank/DDBJ databases">
        <title>Acidobacteriota in marine sediments use diverse sulfur dissimilation pathways.</title>
        <authorList>
            <person name="Wasmund K."/>
        </authorList>
    </citation>
    <scope>NUCLEOTIDE SEQUENCE [LARGE SCALE GENOMIC DNA]</scope>
    <source>
        <strain evidence="3">MAG AM4</strain>
    </source>
</reference>
<name>A0A8J6Y229_9BACT</name>
<dbReference type="EMBL" id="JACXWD010000016">
    <property type="protein sequence ID" value="MBD3867789.1"/>
    <property type="molecule type" value="Genomic_DNA"/>
</dbReference>
<dbReference type="SUPFAM" id="SSF54534">
    <property type="entry name" value="FKBP-like"/>
    <property type="match status" value="1"/>
</dbReference>
<gene>
    <name evidence="3" type="ORF">IFK94_06680</name>
</gene>
<evidence type="ECO:0000256" key="1">
    <source>
        <dbReference type="PROSITE-ProRule" id="PRU00278"/>
    </source>
</evidence>
<protein>
    <submittedName>
        <fullName evidence="3">Peptidylprolyl isomerase</fullName>
    </submittedName>
</protein>
<dbReference type="GO" id="GO:0003755">
    <property type="term" value="F:peptidyl-prolyl cis-trans isomerase activity"/>
    <property type="evidence" value="ECO:0007669"/>
    <property type="project" value="UniProtKB-KW"/>
</dbReference>
<evidence type="ECO:0000313" key="4">
    <source>
        <dbReference type="Proteomes" id="UP000648239"/>
    </source>
</evidence>
<accession>A0A8J6Y229</accession>